<dbReference type="Proteomes" id="UP000288216">
    <property type="component" value="Unassembled WGS sequence"/>
</dbReference>
<evidence type="ECO:0000256" key="14">
    <source>
        <dbReference type="ARBA" id="ARBA00023018"/>
    </source>
</evidence>
<evidence type="ECO:0000256" key="15">
    <source>
        <dbReference type="ARBA" id="ARBA00023065"/>
    </source>
</evidence>
<sequence>MAVILHQSNPSHSHGHAFGYEELENSTADESSSRQNYLGNTSVRAAFIHVIGDLFQSIGVFVAAIVIFFKPAYKIADPICTFFFSIFVLGSTITILKDVFRVLMEGTPKGMDFNSVKEVLLSIKGVKAMHSLQLWALTLNQPVLSVHIAIEENADAQIVLKEATEILRSKFTFHTTTIQVETFSEEMLDCSQCQDPKD</sequence>
<keyword evidence="6" id="KW-0050">Antiport</keyword>
<dbReference type="Pfam" id="PF01545">
    <property type="entry name" value="Cation_efflux"/>
    <property type="match status" value="1"/>
</dbReference>
<dbReference type="EMBL" id="BFAA01000536">
    <property type="protein sequence ID" value="GCB72829.1"/>
    <property type="molecule type" value="Genomic_DNA"/>
</dbReference>
<evidence type="ECO:0000256" key="17">
    <source>
        <dbReference type="ARBA" id="ARBA00023228"/>
    </source>
</evidence>
<dbReference type="GO" id="GO:0010043">
    <property type="term" value="P:response to zinc ion"/>
    <property type="evidence" value="ECO:0007669"/>
    <property type="project" value="TreeGrafter"/>
</dbReference>
<evidence type="ECO:0000259" key="26">
    <source>
        <dbReference type="Pfam" id="PF01545"/>
    </source>
</evidence>
<feature type="transmembrane region" description="Helical" evidence="25">
    <location>
        <begin position="75"/>
        <end position="96"/>
    </location>
</feature>
<keyword evidence="11" id="KW-0862">Zinc</keyword>
<gene>
    <name evidence="28" type="ORF">scyTo_0002211</name>
</gene>
<keyword evidence="9" id="KW-0479">Metal-binding</keyword>
<proteinExistence type="inferred from homology"/>
<dbReference type="GO" id="GO:0046872">
    <property type="term" value="F:metal ion binding"/>
    <property type="evidence" value="ECO:0007669"/>
    <property type="project" value="UniProtKB-KW"/>
</dbReference>
<dbReference type="PANTHER" id="PTHR11562:SF30">
    <property type="entry name" value="PROTON-COUPLED ZINC ANTIPORTER SLC30A3-RELATED"/>
    <property type="match status" value="1"/>
</dbReference>
<dbReference type="OrthoDB" id="9944568at2759"/>
<evidence type="ECO:0000256" key="8">
    <source>
        <dbReference type="ARBA" id="ARBA00022692"/>
    </source>
</evidence>
<dbReference type="InterPro" id="IPR036837">
    <property type="entry name" value="Cation_efflux_CTD_sf"/>
</dbReference>
<keyword evidence="17" id="KW-0458">Lysosome</keyword>
<evidence type="ECO:0000259" key="27">
    <source>
        <dbReference type="Pfam" id="PF16916"/>
    </source>
</evidence>
<comment type="catalytic activity">
    <reaction evidence="24">
        <text>Zn(2+)(in) + 2 H(+)(out) = Zn(2+)(out) + 2 H(+)(in)</text>
        <dbReference type="Rhea" id="RHEA:72627"/>
        <dbReference type="ChEBI" id="CHEBI:15378"/>
        <dbReference type="ChEBI" id="CHEBI:29105"/>
    </reaction>
</comment>
<evidence type="ECO:0000256" key="10">
    <source>
        <dbReference type="ARBA" id="ARBA00022753"/>
    </source>
</evidence>
<dbReference type="InterPro" id="IPR050681">
    <property type="entry name" value="CDF/SLC30A"/>
</dbReference>
<dbReference type="GO" id="GO:0005765">
    <property type="term" value="C:lysosomal membrane"/>
    <property type="evidence" value="ECO:0007669"/>
    <property type="project" value="UniProtKB-SubCell"/>
</dbReference>
<dbReference type="SUPFAM" id="SSF161111">
    <property type="entry name" value="Cation efflux protein transmembrane domain-like"/>
    <property type="match status" value="1"/>
</dbReference>
<dbReference type="Pfam" id="PF16916">
    <property type="entry name" value="ZT_dimer"/>
    <property type="match status" value="1"/>
</dbReference>
<comment type="similarity">
    <text evidence="4">Belongs to the cation diffusion facilitator (CDF) transporter (TC 2.A.4) family. SLC30A subfamily.</text>
</comment>
<evidence type="ECO:0000313" key="28">
    <source>
        <dbReference type="EMBL" id="GCB72829.1"/>
    </source>
</evidence>
<evidence type="ECO:0000256" key="16">
    <source>
        <dbReference type="ARBA" id="ARBA00023136"/>
    </source>
</evidence>
<evidence type="ECO:0000256" key="25">
    <source>
        <dbReference type="SAM" id="Phobius"/>
    </source>
</evidence>
<evidence type="ECO:0000256" key="7">
    <source>
        <dbReference type="ARBA" id="ARBA00022599"/>
    </source>
</evidence>
<evidence type="ECO:0000256" key="6">
    <source>
        <dbReference type="ARBA" id="ARBA00022449"/>
    </source>
</evidence>
<evidence type="ECO:0000313" key="29">
    <source>
        <dbReference type="Proteomes" id="UP000288216"/>
    </source>
</evidence>
<evidence type="ECO:0000256" key="20">
    <source>
        <dbReference type="ARBA" id="ARBA00037129"/>
    </source>
</evidence>
<dbReference type="InterPro" id="IPR058533">
    <property type="entry name" value="Cation_efflux_TM"/>
</dbReference>
<evidence type="ECO:0000256" key="5">
    <source>
        <dbReference type="ARBA" id="ARBA00022448"/>
    </source>
</evidence>
<feature type="transmembrane region" description="Helical" evidence="25">
    <location>
        <begin position="46"/>
        <end position="69"/>
    </location>
</feature>
<evidence type="ECO:0000256" key="4">
    <source>
        <dbReference type="ARBA" id="ARBA00008873"/>
    </source>
</evidence>
<dbReference type="Gene3D" id="1.20.1510.10">
    <property type="entry name" value="Cation efflux protein transmembrane domain"/>
    <property type="match status" value="1"/>
</dbReference>
<protein>
    <recommendedName>
        <fullName evidence="21">Probable proton-coupled zinc antiporter SLC30A3</fullName>
    </recommendedName>
    <alternativeName>
        <fullName evidence="23">Solute carrier family 30 member 3</fullName>
    </alternativeName>
    <alternativeName>
        <fullName evidence="22">Zinc transporter 3</fullName>
    </alternativeName>
</protein>
<dbReference type="GO" id="GO:0043005">
    <property type="term" value="C:neuron projection"/>
    <property type="evidence" value="ECO:0007669"/>
    <property type="project" value="UniProtKB-KW"/>
</dbReference>
<dbReference type="AlphaFoldDB" id="A0A401PIB5"/>
<evidence type="ECO:0000256" key="3">
    <source>
        <dbReference type="ARBA" id="ARBA00004644"/>
    </source>
</evidence>
<keyword evidence="5" id="KW-0813">Transport</keyword>
<comment type="caution">
    <text evidence="28">The sequence shown here is derived from an EMBL/GenBank/DDBJ whole genome shotgun (WGS) entry which is preliminary data.</text>
</comment>
<dbReference type="GO" id="GO:0015297">
    <property type="term" value="F:antiporter activity"/>
    <property type="evidence" value="ECO:0007669"/>
    <property type="project" value="UniProtKB-KW"/>
</dbReference>
<comment type="subcellular location">
    <subcellularLocation>
        <location evidence="3">Cytoplasmic vesicle</location>
        <location evidence="3">Secretory vesicle</location>
        <location evidence="3">Synaptic vesicle membrane</location>
        <topology evidence="3">Multi-pass membrane protein</topology>
    </subcellularLocation>
    <subcellularLocation>
        <location evidence="1">Late endosome membrane</location>
        <topology evidence="1">Multi-pass membrane protein</topology>
    </subcellularLocation>
    <subcellularLocation>
        <location evidence="2">Lysosome membrane</location>
        <topology evidence="2">Multi-pass membrane protein</topology>
    </subcellularLocation>
    <subcellularLocation>
        <location evidence="19">Synapse</location>
        <location evidence="19">Synaptosome</location>
    </subcellularLocation>
</comment>
<evidence type="ECO:0000256" key="23">
    <source>
        <dbReference type="ARBA" id="ARBA00042216"/>
    </source>
</evidence>
<evidence type="ECO:0000256" key="12">
    <source>
        <dbReference type="ARBA" id="ARBA00022906"/>
    </source>
</evidence>
<keyword evidence="8 25" id="KW-0812">Transmembrane</keyword>
<evidence type="ECO:0000256" key="19">
    <source>
        <dbReference type="ARBA" id="ARBA00034102"/>
    </source>
</evidence>
<dbReference type="InterPro" id="IPR027469">
    <property type="entry name" value="Cation_efflux_TMD_sf"/>
</dbReference>
<dbReference type="GO" id="GO:0005886">
    <property type="term" value="C:plasma membrane"/>
    <property type="evidence" value="ECO:0007669"/>
    <property type="project" value="TreeGrafter"/>
</dbReference>
<keyword evidence="7" id="KW-0771">Synaptosome</keyword>
<name>A0A401PIB5_SCYTO</name>
<dbReference type="InterPro" id="IPR002524">
    <property type="entry name" value="Cation_efflux"/>
</dbReference>
<evidence type="ECO:0000256" key="13">
    <source>
        <dbReference type="ARBA" id="ARBA00022989"/>
    </source>
</evidence>
<keyword evidence="14" id="KW-0770">Synapse</keyword>
<feature type="domain" description="Cation efflux protein transmembrane" evidence="26">
    <location>
        <begin position="31"/>
        <end position="104"/>
    </location>
</feature>
<keyword evidence="18" id="KW-0968">Cytoplasmic vesicle</keyword>
<dbReference type="InterPro" id="IPR027470">
    <property type="entry name" value="Cation_efflux_CTD"/>
</dbReference>
<keyword evidence="15" id="KW-0406">Ion transport</keyword>
<evidence type="ECO:0000256" key="11">
    <source>
        <dbReference type="ARBA" id="ARBA00022833"/>
    </source>
</evidence>
<accession>A0A401PIB5</accession>
<evidence type="ECO:0000256" key="9">
    <source>
        <dbReference type="ARBA" id="ARBA00022723"/>
    </source>
</evidence>
<evidence type="ECO:0000256" key="18">
    <source>
        <dbReference type="ARBA" id="ARBA00023329"/>
    </source>
</evidence>
<keyword evidence="29" id="KW-1185">Reference proteome</keyword>
<evidence type="ECO:0000256" key="22">
    <source>
        <dbReference type="ARBA" id="ARBA00042040"/>
    </source>
</evidence>
<dbReference type="GO" id="GO:0005385">
    <property type="term" value="F:zinc ion transmembrane transporter activity"/>
    <property type="evidence" value="ECO:0007669"/>
    <property type="project" value="TreeGrafter"/>
</dbReference>
<dbReference type="GO" id="GO:0030672">
    <property type="term" value="C:synaptic vesicle membrane"/>
    <property type="evidence" value="ECO:0007669"/>
    <property type="project" value="UniProtKB-SubCell"/>
</dbReference>
<feature type="domain" description="Cation efflux protein cytoplasmic" evidence="27">
    <location>
        <begin position="108"/>
        <end position="182"/>
    </location>
</feature>
<dbReference type="PANTHER" id="PTHR11562">
    <property type="entry name" value="CATION EFFLUX PROTEIN/ ZINC TRANSPORTER"/>
    <property type="match status" value="1"/>
</dbReference>
<evidence type="ECO:0000256" key="2">
    <source>
        <dbReference type="ARBA" id="ARBA00004155"/>
    </source>
</evidence>
<keyword evidence="12" id="KW-0864">Zinc transport</keyword>
<evidence type="ECO:0000256" key="1">
    <source>
        <dbReference type="ARBA" id="ARBA00004107"/>
    </source>
</evidence>
<keyword evidence="10" id="KW-0967">Endosome</keyword>
<dbReference type="STRING" id="75743.A0A401PIB5"/>
<dbReference type="SUPFAM" id="SSF160240">
    <property type="entry name" value="Cation efflux protein cytoplasmic domain-like"/>
    <property type="match status" value="1"/>
</dbReference>
<comment type="function">
    <text evidence="20">Probable proton-coupled zinc ion antiporter mediating the import of zinc from cytoplasm into synaptic vesicles and participating to cellular zinc ion homeostasis in the brain.</text>
</comment>
<keyword evidence="13 25" id="KW-1133">Transmembrane helix</keyword>
<keyword evidence="16 25" id="KW-0472">Membrane</keyword>
<organism evidence="28 29">
    <name type="scientific">Scyliorhinus torazame</name>
    <name type="common">Cloudy catshark</name>
    <name type="synonym">Catulus torazame</name>
    <dbReference type="NCBI Taxonomy" id="75743"/>
    <lineage>
        <taxon>Eukaryota</taxon>
        <taxon>Metazoa</taxon>
        <taxon>Chordata</taxon>
        <taxon>Craniata</taxon>
        <taxon>Vertebrata</taxon>
        <taxon>Chondrichthyes</taxon>
        <taxon>Elasmobranchii</taxon>
        <taxon>Galeomorphii</taxon>
        <taxon>Galeoidea</taxon>
        <taxon>Carcharhiniformes</taxon>
        <taxon>Scyliorhinidae</taxon>
        <taxon>Scyliorhinus</taxon>
    </lineage>
</organism>
<dbReference type="GO" id="GO:0031902">
    <property type="term" value="C:late endosome membrane"/>
    <property type="evidence" value="ECO:0007669"/>
    <property type="project" value="UniProtKB-SubCell"/>
</dbReference>
<dbReference type="NCBIfam" id="TIGR01297">
    <property type="entry name" value="CDF"/>
    <property type="match status" value="1"/>
</dbReference>
<dbReference type="OMA" id="MLDCSQC"/>
<evidence type="ECO:0000256" key="21">
    <source>
        <dbReference type="ARBA" id="ARBA00040652"/>
    </source>
</evidence>
<reference evidence="28 29" key="1">
    <citation type="journal article" date="2018" name="Nat. Ecol. Evol.">
        <title>Shark genomes provide insights into elasmobranch evolution and the origin of vertebrates.</title>
        <authorList>
            <person name="Hara Y"/>
            <person name="Yamaguchi K"/>
            <person name="Onimaru K"/>
            <person name="Kadota M"/>
            <person name="Koyanagi M"/>
            <person name="Keeley SD"/>
            <person name="Tatsumi K"/>
            <person name="Tanaka K"/>
            <person name="Motone F"/>
            <person name="Kageyama Y"/>
            <person name="Nozu R"/>
            <person name="Adachi N"/>
            <person name="Nishimura O"/>
            <person name="Nakagawa R"/>
            <person name="Tanegashima C"/>
            <person name="Kiyatake I"/>
            <person name="Matsumoto R"/>
            <person name="Murakumo K"/>
            <person name="Nishida K"/>
            <person name="Terakita A"/>
            <person name="Kuratani S"/>
            <person name="Sato K"/>
            <person name="Hyodo S Kuraku.S."/>
        </authorList>
    </citation>
    <scope>NUCLEOTIDE SEQUENCE [LARGE SCALE GENOMIC DNA]</scope>
</reference>
<evidence type="ECO:0000256" key="24">
    <source>
        <dbReference type="ARBA" id="ARBA00048349"/>
    </source>
</evidence>